<evidence type="ECO:0000313" key="1">
    <source>
        <dbReference type="EMBL" id="KAK3088691.1"/>
    </source>
</evidence>
<proteinExistence type="predicted"/>
<dbReference type="AlphaFoldDB" id="A0AA89BRR4"/>
<dbReference type="Proteomes" id="UP001186944">
    <property type="component" value="Unassembled WGS sequence"/>
</dbReference>
<keyword evidence="2" id="KW-1185">Reference proteome</keyword>
<organism evidence="1 2">
    <name type="scientific">Pinctada imbricata</name>
    <name type="common">Atlantic pearl-oyster</name>
    <name type="synonym">Pinctada martensii</name>
    <dbReference type="NCBI Taxonomy" id="66713"/>
    <lineage>
        <taxon>Eukaryota</taxon>
        <taxon>Metazoa</taxon>
        <taxon>Spiralia</taxon>
        <taxon>Lophotrochozoa</taxon>
        <taxon>Mollusca</taxon>
        <taxon>Bivalvia</taxon>
        <taxon>Autobranchia</taxon>
        <taxon>Pteriomorphia</taxon>
        <taxon>Pterioida</taxon>
        <taxon>Pterioidea</taxon>
        <taxon>Pteriidae</taxon>
        <taxon>Pinctada</taxon>
    </lineage>
</organism>
<accession>A0AA89BRR4</accession>
<sequence length="133" mass="15783">MGEFKITHHYVLDHDVRYIYSGSPCTMMYRGSPDYPNFDMLRISRDNSTLKKSVLKSTEYQRNLDTFMMPKAPAFRRYMRNKVDPVVTRLLQPTIAREGFNREKHRAKFRCKEYTEIPISLPSRATNESRNKP</sequence>
<name>A0AA89BRR4_PINIB</name>
<protein>
    <submittedName>
        <fullName evidence="1">Uncharacterized protein</fullName>
    </submittedName>
</protein>
<gene>
    <name evidence="1" type="ORF">FSP39_022446</name>
</gene>
<evidence type="ECO:0000313" key="2">
    <source>
        <dbReference type="Proteomes" id="UP001186944"/>
    </source>
</evidence>
<comment type="caution">
    <text evidence="1">The sequence shown here is derived from an EMBL/GenBank/DDBJ whole genome shotgun (WGS) entry which is preliminary data.</text>
</comment>
<reference evidence="1" key="1">
    <citation type="submission" date="2019-08" db="EMBL/GenBank/DDBJ databases">
        <title>The improved chromosome-level genome for the pearl oyster Pinctada fucata martensii using PacBio sequencing and Hi-C.</title>
        <authorList>
            <person name="Zheng Z."/>
        </authorList>
    </citation>
    <scope>NUCLEOTIDE SEQUENCE</scope>
    <source>
        <strain evidence="1">ZZ-2019</strain>
        <tissue evidence="1">Adductor muscle</tissue>
    </source>
</reference>
<dbReference type="EMBL" id="VSWD01000011">
    <property type="protein sequence ID" value="KAK3088691.1"/>
    <property type="molecule type" value="Genomic_DNA"/>
</dbReference>